<evidence type="ECO:0000313" key="11">
    <source>
        <dbReference type="Proteomes" id="UP000008983"/>
    </source>
</evidence>
<dbReference type="SMART" id="SM00174">
    <property type="entry name" value="RHO"/>
    <property type="match status" value="1"/>
</dbReference>
<dbReference type="PRINTS" id="PR00449">
    <property type="entry name" value="RASTRNSFRMNG"/>
</dbReference>
<dbReference type="SUPFAM" id="SSF52540">
    <property type="entry name" value="P-loop containing nucleoside triphosphate hydrolases"/>
    <property type="match status" value="1"/>
</dbReference>
<dbReference type="OMA" id="KCCCSIF"/>
<dbReference type="OrthoDB" id="8830751at2759"/>
<dbReference type="PROSITE" id="PS51419">
    <property type="entry name" value="RAB"/>
    <property type="match status" value="1"/>
</dbReference>
<keyword evidence="4" id="KW-0488">Methylation</keyword>
<proteinExistence type="inferred from homology"/>
<evidence type="ECO:0000256" key="1">
    <source>
        <dbReference type="ARBA" id="ARBA00004342"/>
    </source>
</evidence>
<dbReference type="Pfam" id="PF00071">
    <property type="entry name" value="Ras"/>
    <property type="match status" value="1"/>
</dbReference>
<dbReference type="Gene3D" id="3.40.50.300">
    <property type="entry name" value="P-loop containing nucleotide triphosphate hydrolases"/>
    <property type="match status" value="1"/>
</dbReference>
<dbReference type="GO" id="GO:0005525">
    <property type="term" value="F:GTP binding"/>
    <property type="evidence" value="ECO:0007669"/>
    <property type="project" value="UniProtKB-KW"/>
</dbReference>
<evidence type="ECO:0000256" key="4">
    <source>
        <dbReference type="ARBA" id="ARBA00022481"/>
    </source>
</evidence>
<evidence type="ECO:0000313" key="10">
    <source>
        <dbReference type="EMBL" id="EGR28865.1"/>
    </source>
</evidence>
<keyword evidence="5" id="KW-0547">Nucleotide-binding</keyword>
<dbReference type="eggNOG" id="KOG0393">
    <property type="taxonomic scope" value="Eukaryota"/>
</dbReference>
<keyword evidence="9" id="KW-0636">Prenylation</keyword>
<dbReference type="InterPro" id="IPR027417">
    <property type="entry name" value="P-loop_NTPase"/>
</dbReference>
<dbReference type="NCBIfam" id="TIGR00231">
    <property type="entry name" value="small_GTP"/>
    <property type="match status" value="1"/>
</dbReference>
<evidence type="ECO:0000256" key="9">
    <source>
        <dbReference type="ARBA" id="ARBA00023289"/>
    </source>
</evidence>
<dbReference type="AlphaFoldDB" id="G0R100"/>
<reference evidence="10 11" key="1">
    <citation type="submission" date="2011-07" db="EMBL/GenBank/DDBJ databases">
        <authorList>
            <person name="Coyne R."/>
            <person name="Brami D."/>
            <person name="Johnson J."/>
            <person name="Hostetler J."/>
            <person name="Hannick L."/>
            <person name="Clark T."/>
            <person name="Cassidy-Hanley D."/>
            <person name="Inman J."/>
        </authorList>
    </citation>
    <scope>NUCLEOTIDE SEQUENCE [LARGE SCALE GENOMIC DNA]</scope>
    <source>
        <strain evidence="10 11">G5</strain>
    </source>
</reference>
<dbReference type="RefSeq" id="XP_004030101.1">
    <property type="nucleotide sequence ID" value="XM_004030053.1"/>
</dbReference>
<dbReference type="GeneID" id="14904951"/>
<dbReference type="GO" id="GO:0007264">
    <property type="term" value="P:small GTPase-mediated signal transduction"/>
    <property type="evidence" value="ECO:0007669"/>
    <property type="project" value="InterPro"/>
</dbReference>
<comment type="subcellular location">
    <subcellularLocation>
        <location evidence="1">Cell membrane</location>
        <topology evidence="1">Lipid-anchor</topology>
        <orientation evidence="1">Cytoplasmic side</orientation>
    </subcellularLocation>
</comment>
<sequence length="161" mass="18520">MSQNKQETTKIKCVMVGDGAVGKTCMLMSYTMDKFPNDYIPTVFDNYTATVEADGKMIHLGLWDTAGQEVYEKLRPLSYANTDVFIIAFSVIEPASFENALKKWYPELQDSNKNAIKIFVGNKIDKRDDSQIIPGVINCFRIRMYIFRMFSFNLNWIKISI</sequence>
<evidence type="ECO:0000256" key="8">
    <source>
        <dbReference type="ARBA" id="ARBA00023288"/>
    </source>
</evidence>
<comment type="similarity">
    <text evidence="2">Belongs to the small GTPase superfamily. Rho family.</text>
</comment>
<evidence type="ECO:0000256" key="6">
    <source>
        <dbReference type="ARBA" id="ARBA00023134"/>
    </source>
</evidence>
<evidence type="ECO:0000256" key="3">
    <source>
        <dbReference type="ARBA" id="ARBA00022475"/>
    </source>
</evidence>
<evidence type="ECO:0000256" key="7">
    <source>
        <dbReference type="ARBA" id="ARBA00023136"/>
    </source>
</evidence>
<dbReference type="InterPro" id="IPR005225">
    <property type="entry name" value="Small_GTP-bd"/>
</dbReference>
<dbReference type="SMART" id="SM00175">
    <property type="entry name" value="RAB"/>
    <property type="match status" value="1"/>
</dbReference>
<dbReference type="InterPro" id="IPR001806">
    <property type="entry name" value="Small_GTPase"/>
</dbReference>
<keyword evidence="11" id="KW-1185">Reference proteome</keyword>
<keyword evidence="6" id="KW-0342">GTP-binding</keyword>
<keyword evidence="7" id="KW-0472">Membrane</keyword>
<name>G0R100_ICHMU</name>
<dbReference type="STRING" id="857967.G0R100"/>
<gene>
    <name evidence="10" type="ORF">IMG5_167740</name>
</gene>
<dbReference type="InterPro" id="IPR003578">
    <property type="entry name" value="Small_GTPase_Rho"/>
</dbReference>
<dbReference type="CDD" id="cd00157">
    <property type="entry name" value="Rho"/>
    <property type="match status" value="1"/>
</dbReference>
<organism evidence="10 11">
    <name type="scientific">Ichthyophthirius multifiliis</name>
    <name type="common">White spot disease agent</name>
    <name type="synonym">Ich</name>
    <dbReference type="NCBI Taxonomy" id="5932"/>
    <lineage>
        <taxon>Eukaryota</taxon>
        <taxon>Sar</taxon>
        <taxon>Alveolata</taxon>
        <taxon>Ciliophora</taxon>
        <taxon>Intramacronucleata</taxon>
        <taxon>Oligohymenophorea</taxon>
        <taxon>Hymenostomatida</taxon>
        <taxon>Ophryoglenina</taxon>
        <taxon>Ichthyophthirius</taxon>
    </lineage>
</organism>
<dbReference type="EMBL" id="GL984206">
    <property type="protein sequence ID" value="EGR28865.1"/>
    <property type="molecule type" value="Genomic_DNA"/>
</dbReference>
<dbReference type="FunFam" id="3.40.50.300:FF:000983">
    <property type="entry name" value="Rho family GTPase"/>
    <property type="match status" value="1"/>
</dbReference>
<evidence type="ECO:0000256" key="2">
    <source>
        <dbReference type="ARBA" id="ARBA00010142"/>
    </source>
</evidence>
<evidence type="ECO:0000256" key="5">
    <source>
        <dbReference type="ARBA" id="ARBA00022741"/>
    </source>
</evidence>
<keyword evidence="8" id="KW-0449">Lipoprotein</keyword>
<accession>G0R100</accession>
<dbReference type="GO" id="GO:0005886">
    <property type="term" value="C:plasma membrane"/>
    <property type="evidence" value="ECO:0007669"/>
    <property type="project" value="UniProtKB-SubCell"/>
</dbReference>
<protein>
    <submittedName>
        <fullName evidence="10">Ras-related C3 botulinum toxin substrate 1, rac1, putative</fullName>
    </submittedName>
</protein>
<dbReference type="PROSITE" id="PS51420">
    <property type="entry name" value="RHO"/>
    <property type="match status" value="1"/>
</dbReference>
<dbReference type="PANTHER" id="PTHR24072">
    <property type="entry name" value="RHO FAMILY GTPASE"/>
    <property type="match status" value="1"/>
</dbReference>
<dbReference type="Proteomes" id="UP000008983">
    <property type="component" value="Unassembled WGS sequence"/>
</dbReference>
<dbReference type="GO" id="GO:0003924">
    <property type="term" value="F:GTPase activity"/>
    <property type="evidence" value="ECO:0007669"/>
    <property type="project" value="InterPro"/>
</dbReference>
<dbReference type="PROSITE" id="PS51421">
    <property type="entry name" value="RAS"/>
    <property type="match status" value="1"/>
</dbReference>
<dbReference type="InParanoid" id="G0R100"/>
<dbReference type="SMART" id="SM00173">
    <property type="entry name" value="RAS"/>
    <property type="match status" value="1"/>
</dbReference>
<keyword evidence="3" id="KW-1003">Cell membrane</keyword>